<dbReference type="AlphaFoldDB" id="A0A7H0GNM6"/>
<feature type="transmembrane region" description="Helical" evidence="11">
    <location>
        <begin position="21"/>
        <end position="44"/>
    </location>
</feature>
<keyword evidence="7 11" id="KW-0812">Transmembrane</keyword>
<evidence type="ECO:0000256" key="6">
    <source>
        <dbReference type="ARBA" id="ARBA00022519"/>
    </source>
</evidence>
<evidence type="ECO:0000256" key="11">
    <source>
        <dbReference type="SAM" id="Phobius"/>
    </source>
</evidence>
<keyword evidence="6" id="KW-0997">Cell inner membrane</keyword>
<evidence type="ECO:0000256" key="5">
    <source>
        <dbReference type="ARBA" id="ARBA00022475"/>
    </source>
</evidence>
<evidence type="ECO:0000313" key="13">
    <source>
        <dbReference type="Proteomes" id="UP000516028"/>
    </source>
</evidence>
<name>A0A7H0GNM6_9BURK</name>
<dbReference type="GO" id="GO:0015628">
    <property type="term" value="P:protein secretion by the type II secretion system"/>
    <property type="evidence" value="ECO:0007669"/>
    <property type="project" value="InterPro"/>
</dbReference>
<dbReference type="InterPro" id="IPR022792">
    <property type="entry name" value="T2SS_protein-GspN"/>
</dbReference>
<evidence type="ECO:0000256" key="3">
    <source>
        <dbReference type="ARBA" id="ARBA00021563"/>
    </source>
</evidence>
<comment type="subcellular location">
    <subcellularLocation>
        <location evidence="1">Cell inner membrane</location>
    </subcellularLocation>
</comment>
<organism evidence="12 13">
    <name type="scientific">Diaphorobacter aerolatus</name>
    <dbReference type="NCBI Taxonomy" id="1288495"/>
    <lineage>
        <taxon>Bacteria</taxon>
        <taxon>Pseudomonadati</taxon>
        <taxon>Pseudomonadota</taxon>
        <taxon>Betaproteobacteria</taxon>
        <taxon>Burkholderiales</taxon>
        <taxon>Comamonadaceae</taxon>
        <taxon>Diaphorobacter</taxon>
    </lineage>
</organism>
<evidence type="ECO:0000313" key="12">
    <source>
        <dbReference type="EMBL" id="QNP49892.1"/>
    </source>
</evidence>
<comment type="similarity">
    <text evidence="2">Belongs to the GSP N family.</text>
</comment>
<evidence type="ECO:0000256" key="9">
    <source>
        <dbReference type="ARBA" id="ARBA00023136"/>
    </source>
</evidence>
<keyword evidence="11" id="KW-1133">Transmembrane helix</keyword>
<sequence length="269" mass="28283">MARKQRTTHRPASAVRSPRGWALLGGLLGGLTVFTLTAPATWLASGVNGATNGQVQLQQARGTLWNGSAQLVLTGGAGSSDQVALPGRLNWQLRPAFVGANVELNADCCTTTPVKLHAALQWNGMQLKVANSQSQWPSAVLSGLGTPWNTIQPQGRLSLQTTDLQITWNAGRMAMQGDLQLDALDVSSKLSTLNPMGSYRVSVRGGDSPTLALSTLSGALLLNGSGQWVGQRLRFTGEARAAPGREAALANLLNIIGRRTGDRSILTVG</sequence>
<dbReference type="KEGG" id="daer:H9K75_08495"/>
<keyword evidence="5" id="KW-1003">Cell membrane</keyword>
<reference evidence="12 13" key="1">
    <citation type="submission" date="2020-08" db="EMBL/GenBank/DDBJ databases">
        <title>Genome sequence of Diaphorobacter aerolatus KACC 16536T.</title>
        <authorList>
            <person name="Hyun D.-W."/>
            <person name="Bae J.-W."/>
        </authorList>
    </citation>
    <scope>NUCLEOTIDE SEQUENCE [LARGE SCALE GENOMIC DNA]</scope>
    <source>
        <strain evidence="12 13">KACC 16536</strain>
    </source>
</reference>
<gene>
    <name evidence="12" type="primary">gspN</name>
    <name evidence="12" type="ORF">H9K75_08495</name>
</gene>
<evidence type="ECO:0000256" key="2">
    <source>
        <dbReference type="ARBA" id="ARBA00007208"/>
    </source>
</evidence>
<evidence type="ECO:0000256" key="1">
    <source>
        <dbReference type="ARBA" id="ARBA00004533"/>
    </source>
</evidence>
<evidence type="ECO:0000256" key="4">
    <source>
        <dbReference type="ARBA" id="ARBA00022448"/>
    </source>
</evidence>
<proteinExistence type="inferred from homology"/>
<evidence type="ECO:0000256" key="7">
    <source>
        <dbReference type="ARBA" id="ARBA00022692"/>
    </source>
</evidence>
<keyword evidence="9 11" id="KW-0472">Membrane</keyword>
<keyword evidence="4" id="KW-0813">Transport</keyword>
<evidence type="ECO:0000256" key="10">
    <source>
        <dbReference type="ARBA" id="ARBA00030772"/>
    </source>
</evidence>
<dbReference type="EMBL" id="CP060783">
    <property type="protein sequence ID" value="QNP49892.1"/>
    <property type="molecule type" value="Genomic_DNA"/>
</dbReference>
<keyword evidence="13" id="KW-1185">Reference proteome</keyword>
<dbReference type="RefSeq" id="WP_187725432.1">
    <property type="nucleotide sequence ID" value="NZ_CP060783.1"/>
</dbReference>
<dbReference type="GO" id="GO:0015627">
    <property type="term" value="C:type II protein secretion system complex"/>
    <property type="evidence" value="ECO:0007669"/>
    <property type="project" value="InterPro"/>
</dbReference>
<accession>A0A7H0GNM6</accession>
<keyword evidence="8" id="KW-0653">Protein transport</keyword>
<protein>
    <recommendedName>
        <fullName evidence="3">Type II secretion system protein N</fullName>
    </recommendedName>
    <alternativeName>
        <fullName evidence="10">General secretion pathway protein N</fullName>
    </alternativeName>
</protein>
<dbReference type="Pfam" id="PF01203">
    <property type="entry name" value="T2SSN"/>
    <property type="match status" value="1"/>
</dbReference>
<dbReference type="Proteomes" id="UP000516028">
    <property type="component" value="Chromosome"/>
</dbReference>
<evidence type="ECO:0000256" key="8">
    <source>
        <dbReference type="ARBA" id="ARBA00022927"/>
    </source>
</evidence>
<dbReference type="GO" id="GO:0005886">
    <property type="term" value="C:plasma membrane"/>
    <property type="evidence" value="ECO:0007669"/>
    <property type="project" value="UniProtKB-SubCell"/>
</dbReference>